<keyword evidence="1" id="KW-0812">Transmembrane</keyword>
<feature type="transmembrane region" description="Helical" evidence="1">
    <location>
        <begin position="81"/>
        <end position="102"/>
    </location>
</feature>
<feature type="transmembrane region" description="Helical" evidence="1">
    <location>
        <begin position="186"/>
        <end position="216"/>
    </location>
</feature>
<dbReference type="EMBL" id="JAGQHS010000040">
    <property type="protein sequence ID" value="MCA9756044.1"/>
    <property type="molecule type" value="Genomic_DNA"/>
</dbReference>
<comment type="caution">
    <text evidence="2">The sequence shown here is derived from an EMBL/GenBank/DDBJ whole genome shotgun (WGS) entry which is preliminary data.</text>
</comment>
<dbReference type="AlphaFoldDB" id="A0A956NFJ8"/>
<organism evidence="2 3">
    <name type="scientific">Eiseniibacteriota bacterium</name>
    <dbReference type="NCBI Taxonomy" id="2212470"/>
    <lineage>
        <taxon>Bacteria</taxon>
        <taxon>Candidatus Eiseniibacteriota</taxon>
    </lineage>
</organism>
<evidence type="ECO:0000313" key="3">
    <source>
        <dbReference type="Proteomes" id="UP000739538"/>
    </source>
</evidence>
<feature type="transmembrane region" description="Helical" evidence="1">
    <location>
        <begin position="228"/>
        <end position="246"/>
    </location>
</feature>
<feature type="transmembrane region" description="Helical" evidence="1">
    <location>
        <begin position="363"/>
        <end position="384"/>
    </location>
</feature>
<keyword evidence="1" id="KW-1133">Transmembrane helix</keyword>
<evidence type="ECO:0000313" key="2">
    <source>
        <dbReference type="EMBL" id="MCA9756044.1"/>
    </source>
</evidence>
<gene>
    <name evidence="2" type="ORF">KDA27_09600</name>
</gene>
<keyword evidence="1" id="KW-0472">Membrane</keyword>
<feature type="transmembrane region" description="Helical" evidence="1">
    <location>
        <begin position="109"/>
        <end position="126"/>
    </location>
</feature>
<dbReference type="Proteomes" id="UP000739538">
    <property type="component" value="Unassembled WGS sequence"/>
</dbReference>
<feature type="transmembrane region" description="Helical" evidence="1">
    <location>
        <begin position="286"/>
        <end position="304"/>
    </location>
</feature>
<proteinExistence type="predicted"/>
<sequence>MTTRKLWASRIAPTLLLLLGLAWFPKWTLDDAYILMRYARNLADHGALAFNVGSPPVEGYTGVLLPLLLAGSARLGLSPPVAAPFIGAVSFVVTLLALITLLERWRLRTPIVAAAAALLVSYPIFYTHALGGLETMVFAALLLGAVVAFDAAESRSASAIRDEYVSGHGPAEPGPSTKPMTPHVRLAVVLFLLALARPEGSLFAATAMVVMILLTARREESRPAMGRLFLVYGLGLVLPLAAYHLARWGYYGSLLPNPFYVKTIGLAGSVRGASSALDLFTFVRRFLAVPILAVSLLALPRLAGWRHAGSRPQRSESLSRSERATPSMTDASIPLLTAFGLPSLVTAVVYLGSNLTMNVSHRFFAPFLPLLLLGLAWLSSTLLANGTPRRLGTRVSAGALGLLLIQLTYNVRTLATHEADAARAYRTLLEDEHIPAGQFLRRVVPEDEWILVHIDAGAIPYYAERATIDFGGLNDRFLARSHSLEERVDYAYSENPAAMVFTSYSWDHVDHGAEAAAIVSDPRFARYRLAKKYRTSETKFASYFEFVFLRDDIRSADESIAN</sequence>
<name>A0A956NFJ8_UNCEI</name>
<feature type="transmembrane region" description="Helical" evidence="1">
    <location>
        <begin position="333"/>
        <end position="351"/>
    </location>
</feature>
<protein>
    <submittedName>
        <fullName evidence="2">Uncharacterized protein</fullName>
    </submittedName>
</protein>
<reference evidence="2" key="2">
    <citation type="journal article" date="2021" name="Microbiome">
        <title>Successional dynamics and alternative stable states in a saline activated sludge microbial community over 9 years.</title>
        <authorList>
            <person name="Wang Y."/>
            <person name="Ye J."/>
            <person name="Ju F."/>
            <person name="Liu L."/>
            <person name="Boyd J.A."/>
            <person name="Deng Y."/>
            <person name="Parks D.H."/>
            <person name="Jiang X."/>
            <person name="Yin X."/>
            <person name="Woodcroft B.J."/>
            <person name="Tyson G.W."/>
            <person name="Hugenholtz P."/>
            <person name="Polz M.F."/>
            <person name="Zhang T."/>
        </authorList>
    </citation>
    <scope>NUCLEOTIDE SEQUENCE</scope>
    <source>
        <strain evidence="2">HKST-UBA02</strain>
    </source>
</reference>
<evidence type="ECO:0000256" key="1">
    <source>
        <dbReference type="SAM" id="Phobius"/>
    </source>
</evidence>
<accession>A0A956NFJ8</accession>
<reference evidence="2" key="1">
    <citation type="submission" date="2020-04" db="EMBL/GenBank/DDBJ databases">
        <authorList>
            <person name="Zhang T."/>
        </authorList>
    </citation>
    <scope>NUCLEOTIDE SEQUENCE</scope>
    <source>
        <strain evidence="2">HKST-UBA02</strain>
    </source>
</reference>